<proteinExistence type="predicted"/>
<protein>
    <recommendedName>
        <fullName evidence="4">Transcriptional regulator PadR-like family protein</fullName>
    </recommendedName>
</protein>
<dbReference type="InterPro" id="IPR036388">
    <property type="entry name" value="WH-like_DNA-bd_sf"/>
</dbReference>
<evidence type="ECO:0008006" key="4">
    <source>
        <dbReference type="Google" id="ProtNLM"/>
    </source>
</evidence>
<dbReference type="InterPro" id="IPR036390">
    <property type="entry name" value="WH_DNA-bd_sf"/>
</dbReference>
<dbReference type="Gene3D" id="1.10.10.10">
    <property type="entry name" value="Winged helix-like DNA-binding domain superfamily/Winged helix DNA-binding domain"/>
    <property type="match status" value="1"/>
</dbReference>
<dbReference type="AlphaFoldDB" id="A0ABD5Q8T3"/>
<reference evidence="2 3" key="1">
    <citation type="journal article" date="2019" name="Int. J. Syst. Evol. Microbiol.">
        <title>The Global Catalogue of Microorganisms (GCM) 10K type strain sequencing project: providing services to taxonomists for standard genome sequencing and annotation.</title>
        <authorList>
            <consortium name="The Broad Institute Genomics Platform"/>
            <consortium name="The Broad Institute Genome Sequencing Center for Infectious Disease"/>
            <person name="Wu L."/>
            <person name="Ma J."/>
        </authorList>
    </citation>
    <scope>NUCLEOTIDE SEQUENCE [LARGE SCALE GENOMIC DNA]</scope>
    <source>
        <strain evidence="2 3">XZYJ18</strain>
    </source>
</reference>
<keyword evidence="3" id="KW-1185">Reference proteome</keyword>
<feature type="region of interest" description="Disordered" evidence="1">
    <location>
        <begin position="109"/>
        <end position="131"/>
    </location>
</feature>
<evidence type="ECO:0000313" key="2">
    <source>
        <dbReference type="EMBL" id="MFC4827108.1"/>
    </source>
</evidence>
<dbReference type="RefSeq" id="WP_254270578.1">
    <property type="nucleotide sequence ID" value="NZ_CP100402.1"/>
</dbReference>
<organism evidence="2 3">
    <name type="scientific">Halorussus aquaticus</name>
    <dbReference type="NCBI Taxonomy" id="2953748"/>
    <lineage>
        <taxon>Archaea</taxon>
        <taxon>Methanobacteriati</taxon>
        <taxon>Methanobacteriota</taxon>
        <taxon>Stenosarchaea group</taxon>
        <taxon>Halobacteria</taxon>
        <taxon>Halobacteriales</taxon>
        <taxon>Haladaptataceae</taxon>
        <taxon>Halorussus</taxon>
    </lineage>
</organism>
<gene>
    <name evidence="2" type="ORF">ACFO9K_22970</name>
</gene>
<dbReference type="Proteomes" id="UP001595945">
    <property type="component" value="Unassembled WGS sequence"/>
</dbReference>
<sequence length="131" mass="14386">MKQSRSVNQTAADLTSYKRDLLLAVYRANQATETPVGADVKRELEALGQTNTAGGQFYPRLNELVERGFLTKSDHPDDARGFTCDLTGEGKTVLTQLFVRNAISLDIDVPESDLPADPPRPGRRLCGRPRG</sequence>
<comment type="caution">
    <text evidence="2">The sequence shown here is derived from an EMBL/GenBank/DDBJ whole genome shotgun (WGS) entry which is preliminary data.</text>
</comment>
<dbReference type="EMBL" id="JBHSHT010000005">
    <property type="protein sequence ID" value="MFC4827108.1"/>
    <property type="molecule type" value="Genomic_DNA"/>
</dbReference>
<evidence type="ECO:0000313" key="3">
    <source>
        <dbReference type="Proteomes" id="UP001595945"/>
    </source>
</evidence>
<name>A0ABD5Q8T3_9EURY</name>
<accession>A0ABD5Q8T3</accession>
<evidence type="ECO:0000256" key="1">
    <source>
        <dbReference type="SAM" id="MobiDB-lite"/>
    </source>
</evidence>
<dbReference type="GeneID" id="73047665"/>
<dbReference type="SUPFAM" id="SSF46785">
    <property type="entry name" value="Winged helix' DNA-binding domain"/>
    <property type="match status" value="1"/>
</dbReference>
<feature type="compositionally biased region" description="Basic residues" evidence="1">
    <location>
        <begin position="121"/>
        <end position="131"/>
    </location>
</feature>